<dbReference type="SUPFAM" id="SSF52540">
    <property type="entry name" value="P-loop containing nucleoside triphosphate hydrolases"/>
    <property type="match status" value="1"/>
</dbReference>
<gene>
    <name evidence="13" type="ORF">CcCBS67573_g05654</name>
</gene>
<keyword evidence="5" id="KW-0677">Repeat</keyword>
<feature type="transmembrane region" description="Helical" evidence="11">
    <location>
        <begin position="494"/>
        <end position="520"/>
    </location>
</feature>
<name>A0A507FCS2_9FUNG</name>
<dbReference type="InterPro" id="IPR017871">
    <property type="entry name" value="ABC_transporter-like_CS"/>
</dbReference>
<feature type="region of interest" description="Disordered" evidence="10">
    <location>
        <begin position="1"/>
        <end position="21"/>
    </location>
</feature>
<evidence type="ECO:0000256" key="5">
    <source>
        <dbReference type="ARBA" id="ARBA00022737"/>
    </source>
</evidence>
<evidence type="ECO:0000256" key="2">
    <source>
        <dbReference type="ARBA" id="ARBA00008869"/>
    </source>
</evidence>
<dbReference type="GO" id="GO:0005524">
    <property type="term" value="F:ATP binding"/>
    <property type="evidence" value="ECO:0007669"/>
    <property type="project" value="UniProtKB-KW"/>
</dbReference>
<dbReference type="GO" id="GO:0016020">
    <property type="term" value="C:membrane"/>
    <property type="evidence" value="ECO:0007669"/>
    <property type="project" value="UniProtKB-SubCell"/>
</dbReference>
<protein>
    <recommendedName>
        <fullName evidence="12">ABC transporter domain-containing protein</fullName>
    </recommendedName>
</protein>
<dbReference type="Pfam" id="PF00005">
    <property type="entry name" value="ABC_tran"/>
    <property type="match status" value="1"/>
</dbReference>
<feature type="transmembrane region" description="Helical" evidence="11">
    <location>
        <begin position="47"/>
        <end position="75"/>
    </location>
</feature>
<dbReference type="InterPro" id="IPR003593">
    <property type="entry name" value="AAA+_ATPase"/>
</dbReference>
<dbReference type="GO" id="GO:0016887">
    <property type="term" value="F:ATP hydrolysis activity"/>
    <property type="evidence" value="ECO:0007669"/>
    <property type="project" value="InterPro"/>
</dbReference>
<dbReference type="InterPro" id="IPR013525">
    <property type="entry name" value="ABC2_TM"/>
</dbReference>
<feature type="transmembrane region" description="Helical" evidence="11">
    <location>
        <begin position="532"/>
        <end position="552"/>
    </location>
</feature>
<comment type="subcellular location">
    <subcellularLocation>
        <location evidence="1">Membrane</location>
        <topology evidence="1">Multi-pass membrane protein</topology>
    </subcellularLocation>
</comment>
<dbReference type="FunFam" id="3.40.50.300:FF:000665">
    <property type="entry name" value="ABC transporter A family member 2"/>
    <property type="match status" value="1"/>
</dbReference>
<reference evidence="13 14" key="1">
    <citation type="journal article" date="2019" name="Sci. Rep.">
        <title>Comparative genomics of chytrid fungi reveal insights into the obligate biotrophic and pathogenic lifestyle of Synchytrium endobioticum.</title>
        <authorList>
            <person name="van de Vossenberg B.T.L.H."/>
            <person name="Warris S."/>
            <person name="Nguyen H.D.T."/>
            <person name="van Gent-Pelzer M.P.E."/>
            <person name="Joly D.L."/>
            <person name="van de Geest H.C."/>
            <person name="Bonants P.J.M."/>
            <person name="Smith D.S."/>
            <person name="Levesque C.A."/>
            <person name="van der Lee T.A.J."/>
        </authorList>
    </citation>
    <scope>NUCLEOTIDE SEQUENCE [LARGE SCALE GENOMIC DNA]</scope>
    <source>
        <strain evidence="13 14">CBS 675.73</strain>
    </source>
</reference>
<evidence type="ECO:0000256" key="1">
    <source>
        <dbReference type="ARBA" id="ARBA00004141"/>
    </source>
</evidence>
<dbReference type="InterPro" id="IPR027417">
    <property type="entry name" value="P-loop_NTPase"/>
</dbReference>
<dbReference type="PANTHER" id="PTHR19229:SF36">
    <property type="entry name" value="ATP-BINDING CASSETTE SUB-FAMILY A MEMBER 2"/>
    <property type="match status" value="1"/>
</dbReference>
<dbReference type="PANTHER" id="PTHR19229">
    <property type="entry name" value="ATP-BINDING CASSETTE TRANSPORTER SUBFAMILY A ABCA"/>
    <property type="match status" value="1"/>
</dbReference>
<evidence type="ECO:0000259" key="12">
    <source>
        <dbReference type="PROSITE" id="PS50893"/>
    </source>
</evidence>
<feature type="compositionally biased region" description="Polar residues" evidence="10">
    <location>
        <begin position="8"/>
        <end position="21"/>
    </location>
</feature>
<dbReference type="CDD" id="cd03263">
    <property type="entry name" value="ABC_subfamily_A"/>
    <property type="match status" value="1"/>
</dbReference>
<dbReference type="GO" id="GO:0005319">
    <property type="term" value="F:lipid transporter activity"/>
    <property type="evidence" value="ECO:0007669"/>
    <property type="project" value="TreeGrafter"/>
</dbReference>
<dbReference type="EMBL" id="QEAP01000210">
    <property type="protein sequence ID" value="TPX73078.1"/>
    <property type="molecule type" value="Genomic_DNA"/>
</dbReference>
<dbReference type="STRING" id="246404.A0A507FCS2"/>
<evidence type="ECO:0000256" key="4">
    <source>
        <dbReference type="ARBA" id="ARBA00022692"/>
    </source>
</evidence>
<feature type="transmembrane region" description="Helical" evidence="11">
    <location>
        <begin position="456"/>
        <end position="474"/>
    </location>
</feature>
<sequence>MFNRSVPEKSQASTPTASTSDAVALRQKPNQCKALFRKTLVQQKRQAVNNIACLLVCPLLLVLTTALLASALAFLTQDGVVIENYLYCSNTAVLTAAGLPNYNITEASKQFRTVEEAPTKPFDPHANKWSAFYEDTTPKVTVKMMPVNFFSNGVPGPCVHWFGDAYPSFSQIYERNANLTGLGKMDATAVPPPDGGWIGQLLKYHETPSEEGMMILQELTRKQLSEWAVVGARPEFAKYLGSRTKSNLAPNQLSSLNYSSILSPSFDANLGLLGSIPQRLFANLNANGLIGFTLYPYFNVDPKIQSSNDIDDSLSVHLKQVIAEVGKLNKTVFQNYLQGAKYNTDELTSFYASVGSVVSSMPYGGLFLDQFEPEKLKSKWIISYGSDSHIAGAPTFAGTGLRMLSQVSKLNQAQLRAMARGKPALEKATITQGVRVFPEVKSGKPNLKLAAQIGNFLFPFAVSFLLPVFVVMLVKEKEDRVLIMMKMNGMNTWLYYLAHYLTCFVLYACSTLVFACAGYFSKIEMFTLTSPVVLFVLFLLWGNAQVCLSFFLSTLFKQSRIALVITYLLALISVVVSTVLSLLFKGSRQLAVINIWPPFAFYRGLLIANESSSKTPLTTSQLFGDTELRTICVFLLADSVLFALLAAYLSQVVPSQFGVQKPWHFPVTCFLKTRAESKSKTLDLDPREDDDVRAERARVDAQHHSPTANVVVSHLNKVYPSRKGLGPKIGVRNVTFAEEAGVVLGLLGPNGAGKTTLISILSGLFEGSGGTARIAGFDLKTQTDKVYNHIGICPQFDIHWSDLNVQEHLYFYARLKGIPAELETTAVEESLRRVSLETLAMRLPTQLSGGEKRRLSIAIALVGNPAVVFLDEPTTGLDPEVRRMIWNIIQDAREGKTIILTTHSMEEAEALCTRIGIMAKGSMRCLGKPLRLKELYGSGFKLSFISKEEDTARASEFVESVMPLGWRKMDAFATSTAYEFPSSERAKIPAMFKKIEAEKADHGVLQWSISQTTLEEVFVKIISGDDANAD</sequence>
<keyword evidence="3" id="KW-0813">Transport</keyword>
<evidence type="ECO:0000256" key="6">
    <source>
        <dbReference type="ARBA" id="ARBA00022741"/>
    </source>
</evidence>
<evidence type="ECO:0000313" key="13">
    <source>
        <dbReference type="EMBL" id="TPX73078.1"/>
    </source>
</evidence>
<accession>A0A507FCS2</accession>
<dbReference type="Pfam" id="PF12698">
    <property type="entry name" value="ABC2_membrane_3"/>
    <property type="match status" value="1"/>
</dbReference>
<dbReference type="Proteomes" id="UP000320333">
    <property type="component" value="Unassembled WGS sequence"/>
</dbReference>
<proteinExistence type="inferred from homology"/>
<keyword evidence="7" id="KW-0067">ATP-binding</keyword>
<keyword evidence="6" id="KW-0547">Nucleotide-binding</keyword>
<evidence type="ECO:0000313" key="14">
    <source>
        <dbReference type="Proteomes" id="UP000320333"/>
    </source>
</evidence>
<keyword evidence="9 11" id="KW-0472">Membrane</keyword>
<evidence type="ECO:0000256" key="9">
    <source>
        <dbReference type="ARBA" id="ARBA00023136"/>
    </source>
</evidence>
<dbReference type="SMART" id="SM00382">
    <property type="entry name" value="AAA"/>
    <property type="match status" value="1"/>
</dbReference>
<comment type="caution">
    <text evidence="13">The sequence shown here is derived from an EMBL/GenBank/DDBJ whole genome shotgun (WGS) entry which is preliminary data.</text>
</comment>
<evidence type="ECO:0000256" key="11">
    <source>
        <dbReference type="SAM" id="Phobius"/>
    </source>
</evidence>
<keyword evidence="8 11" id="KW-1133">Transmembrane helix</keyword>
<feature type="domain" description="ABC transporter" evidence="12">
    <location>
        <begin position="713"/>
        <end position="945"/>
    </location>
</feature>
<dbReference type="PROSITE" id="PS00211">
    <property type="entry name" value="ABC_TRANSPORTER_1"/>
    <property type="match status" value="1"/>
</dbReference>
<feature type="transmembrane region" description="Helical" evidence="11">
    <location>
        <begin position="564"/>
        <end position="584"/>
    </location>
</feature>
<keyword evidence="4 11" id="KW-0812">Transmembrane</keyword>
<evidence type="ECO:0000256" key="3">
    <source>
        <dbReference type="ARBA" id="ARBA00022448"/>
    </source>
</evidence>
<evidence type="ECO:0000256" key="10">
    <source>
        <dbReference type="SAM" id="MobiDB-lite"/>
    </source>
</evidence>
<comment type="similarity">
    <text evidence="2">Belongs to the ABC transporter superfamily. ABCA family.</text>
</comment>
<dbReference type="InterPro" id="IPR026082">
    <property type="entry name" value="ABCA"/>
</dbReference>
<dbReference type="Gene3D" id="3.40.50.300">
    <property type="entry name" value="P-loop containing nucleotide triphosphate hydrolases"/>
    <property type="match status" value="1"/>
</dbReference>
<dbReference type="GO" id="GO:0140359">
    <property type="term" value="F:ABC-type transporter activity"/>
    <property type="evidence" value="ECO:0007669"/>
    <property type="project" value="InterPro"/>
</dbReference>
<keyword evidence="14" id="KW-1185">Reference proteome</keyword>
<organism evidence="13 14">
    <name type="scientific">Chytriomyces confervae</name>
    <dbReference type="NCBI Taxonomy" id="246404"/>
    <lineage>
        <taxon>Eukaryota</taxon>
        <taxon>Fungi</taxon>
        <taxon>Fungi incertae sedis</taxon>
        <taxon>Chytridiomycota</taxon>
        <taxon>Chytridiomycota incertae sedis</taxon>
        <taxon>Chytridiomycetes</taxon>
        <taxon>Chytridiales</taxon>
        <taxon>Chytriomycetaceae</taxon>
        <taxon>Chytriomyces</taxon>
    </lineage>
</organism>
<evidence type="ECO:0000256" key="8">
    <source>
        <dbReference type="ARBA" id="ARBA00022989"/>
    </source>
</evidence>
<evidence type="ECO:0000256" key="7">
    <source>
        <dbReference type="ARBA" id="ARBA00022840"/>
    </source>
</evidence>
<dbReference type="InterPro" id="IPR003439">
    <property type="entry name" value="ABC_transporter-like_ATP-bd"/>
</dbReference>
<dbReference type="PROSITE" id="PS50893">
    <property type="entry name" value="ABC_TRANSPORTER_2"/>
    <property type="match status" value="1"/>
</dbReference>
<dbReference type="AlphaFoldDB" id="A0A507FCS2"/>
<dbReference type="OrthoDB" id="8061355at2759"/>